<keyword evidence="2" id="KW-0472">Membrane</keyword>
<keyword evidence="2" id="KW-1133">Transmembrane helix</keyword>
<sequence length="310" mass="33202">MNTQFNRTAVLISLGLSIVLVIGVLFGTKYFFDNVARQPVSVSAIDSPESSSLLCEQLVSNLPERFMGEKRSELIEPAPEGVAAWADISSMATVLRCGVSMPLQYTDYSEPVEIDGSNWLEVRDMTEGSALTTWYNVDYSPAVAVTTHGDEQPEGLSDSLNALEARAQEPRPAPLSQLPAADSSNTSDSTNIEEVCAPLADALPDTLGENYQRMEVPEENTAAWSAPGFEPIVIRCGVAPPAGYEPGEQLQQINDIPWFQDTTLGEGTTAGTWYALGRATDIAVSAPQGVANTALVELGEIISANTAEQD</sequence>
<name>A0ABN4CFN9_9CORY</name>
<evidence type="ECO:0000256" key="1">
    <source>
        <dbReference type="SAM" id="MobiDB-lite"/>
    </source>
</evidence>
<reference evidence="4" key="1">
    <citation type="submission" date="2013-02" db="EMBL/GenBank/DDBJ databases">
        <title>The complete genome sequence of Corynebacterium casei LMG S-19264 (=DSM 44701).</title>
        <authorList>
            <person name="Ruckert C."/>
            <person name="Albersmeier A."/>
            <person name="Kalinowski J."/>
        </authorList>
    </citation>
    <scope>NUCLEOTIDE SEQUENCE [LARGE SCALE GENOMIC DNA]</scope>
    <source>
        <strain evidence="4">LMG S-19264</strain>
    </source>
</reference>
<evidence type="ECO:0008006" key="5">
    <source>
        <dbReference type="Google" id="ProtNLM"/>
    </source>
</evidence>
<gene>
    <name evidence="3" type="ORF">CCASEI_08020</name>
</gene>
<dbReference type="EMBL" id="CP004350">
    <property type="protein sequence ID" value="AHI20173.1"/>
    <property type="molecule type" value="Genomic_DNA"/>
</dbReference>
<proteinExistence type="predicted"/>
<dbReference type="Pfam" id="PF12028">
    <property type="entry name" value="DUF3515"/>
    <property type="match status" value="2"/>
</dbReference>
<dbReference type="Proteomes" id="UP000019226">
    <property type="component" value="Chromosome"/>
</dbReference>
<dbReference type="RefSeq" id="WP_025387627.1">
    <property type="nucleotide sequence ID" value="NZ_CP004350.1"/>
</dbReference>
<feature type="transmembrane region" description="Helical" evidence="2">
    <location>
        <begin position="9"/>
        <end position="32"/>
    </location>
</feature>
<evidence type="ECO:0000313" key="3">
    <source>
        <dbReference type="EMBL" id="AHI20173.1"/>
    </source>
</evidence>
<feature type="region of interest" description="Disordered" evidence="1">
    <location>
        <begin position="168"/>
        <end position="190"/>
    </location>
</feature>
<organism evidence="3 4">
    <name type="scientific">Corynebacterium casei LMG S-19264</name>
    <dbReference type="NCBI Taxonomy" id="1285583"/>
    <lineage>
        <taxon>Bacteria</taxon>
        <taxon>Bacillati</taxon>
        <taxon>Actinomycetota</taxon>
        <taxon>Actinomycetes</taxon>
        <taxon>Mycobacteriales</taxon>
        <taxon>Corynebacteriaceae</taxon>
        <taxon>Corynebacterium</taxon>
    </lineage>
</organism>
<keyword evidence="2" id="KW-0812">Transmembrane</keyword>
<dbReference type="GeneID" id="82877747"/>
<dbReference type="InterPro" id="IPR021903">
    <property type="entry name" value="DUF3515"/>
</dbReference>
<protein>
    <recommendedName>
        <fullName evidence="5">Secreted protein</fullName>
    </recommendedName>
</protein>
<evidence type="ECO:0000313" key="4">
    <source>
        <dbReference type="Proteomes" id="UP000019226"/>
    </source>
</evidence>
<evidence type="ECO:0000256" key="2">
    <source>
        <dbReference type="SAM" id="Phobius"/>
    </source>
</evidence>
<keyword evidence="4" id="KW-1185">Reference proteome</keyword>
<accession>A0ABN4CFN9</accession>